<feature type="transmembrane region" description="Helical" evidence="1">
    <location>
        <begin position="194"/>
        <end position="223"/>
    </location>
</feature>
<keyword evidence="1" id="KW-0472">Membrane</keyword>
<keyword evidence="3" id="KW-1185">Reference proteome</keyword>
<dbReference type="InterPro" id="IPR047798">
    <property type="entry name" value="BPSS1780-like"/>
</dbReference>
<protein>
    <submittedName>
        <fullName evidence="2">Membrane protein</fullName>
    </submittedName>
</protein>
<dbReference type="EMBL" id="CABPSQ010000001">
    <property type="protein sequence ID" value="VVE60079.1"/>
    <property type="molecule type" value="Genomic_DNA"/>
</dbReference>
<feature type="transmembrane region" description="Helical" evidence="1">
    <location>
        <begin position="94"/>
        <end position="115"/>
    </location>
</feature>
<sequence length="271" mass="29653">MQLLEVPPKSGYVWLRQGIWLFRKNPLAIMSLLFAYLFGTLVISLVPVVGSLVSLVLVPGLSVGFMAACRDIIKNKQVLPQVLLDGFRGHGKEVARRLLVLGAYYMGATVIAYLVSSLFNGSDLINKVLFEGNVNRDEVMNSTAGLVAAMAFAVAYVPVAMLFWFAPVLVAWHDITPVKAIFFSWTACTRNFRAFVVYGLCVMLLAMVSSMILVIIMAALGVFQYAMLLLWPLSLLFAAIVYCSFYASYRGCFGVQEIGAIDPNVAPPDGA</sequence>
<keyword evidence="1" id="KW-1133">Transmembrane helix</keyword>
<dbReference type="Proteomes" id="UP000414136">
    <property type="component" value="Unassembled WGS sequence"/>
</dbReference>
<evidence type="ECO:0000313" key="2">
    <source>
        <dbReference type="EMBL" id="VVE60079.1"/>
    </source>
</evidence>
<organism evidence="2 3">
    <name type="scientific">Pandoraea captiosa</name>
    <dbReference type="NCBI Taxonomy" id="2508302"/>
    <lineage>
        <taxon>Bacteria</taxon>
        <taxon>Pseudomonadati</taxon>
        <taxon>Pseudomonadota</taxon>
        <taxon>Betaproteobacteria</taxon>
        <taxon>Burkholderiales</taxon>
        <taxon>Burkholderiaceae</taxon>
        <taxon>Pandoraea</taxon>
    </lineage>
</organism>
<feature type="transmembrane region" description="Helical" evidence="1">
    <location>
        <begin position="26"/>
        <end position="46"/>
    </location>
</feature>
<keyword evidence="1" id="KW-0812">Transmembrane</keyword>
<feature type="transmembrane region" description="Helical" evidence="1">
    <location>
        <begin position="146"/>
        <end position="173"/>
    </location>
</feature>
<dbReference type="OrthoDB" id="5298483at2"/>
<evidence type="ECO:0000313" key="3">
    <source>
        <dbReference type="Proteomes" id="UP000414136"/>
    </source>
</evidence>
<feature type="transmembrane region" description="Helical" evidence="1">
    <location>
        <begin position="229"/>
        <end position="249"/>
    </location>
</feature>
<reference evidence="2 3" key="1">
    <citation type="submission" date="2019-08" db="EMBL/GenBank/DDBJ databases">
        <authorList>
            <person name="Peeters C."/>
        </authorList>
    </citation>
    <scope>NUCLEOTIDE SEQUENCE [LARGE SCALE GENOMIC DNA]</scope>
    <source>
        <strain evidence="2 3">LMG 31118</strain>
    </source>
</reference>
<feature type="transmembrane region" description="Helical" evidence="1">
    <location>
        <begin position="52"/>
        <end position="73"/>
    </location>
</feature>
<name>A0A5E4ZFK0_9BURK</name>
<dbReference type="RefSeq" id="WP_150622045.1">
    <property type="nucleotide sequence ID" value="NZ_CABPSQ010000001.1"/>
</dbReference>
<dbReference type="AlphaFoldDB" id="A0A5E4ZFK0"/>
<gene>
    <name evidence="2" type="ORF">PCA31118_00114</name>
</gene>
<evidence type="ECO:0000256" key="1">
    <source>
        <dbReference type="SAM" id="Phobius"/>
    </source>
</evidence>
<accession>A0A5E4ZFK0</accession>
<proteinExistence type="predicted"/>
<dbReference type="NCBIfam" id="NF041043">
    <property type="entry name" value="BPSS1780_fam"/>
    <property type="match status" value="1"/>
</dbReference>